<keyword evidence="4" id="KW-1185">Reference proteome</keyword>
<sequence length="523" mass="58021">MTNGQNKATRTTPFLLTYGPKHVVKHMTTSVYVRCAHEGHRASQLSHISMIRMYKKSKTASRWKPVAEIRDNEPTPKAYIGVSVTASINPIIRKSYIQIVWKVASTDTYGLYRCDFIGFDKNTFDSLAEVTPVVSLVEESVTTIDMLQMFLETKKELRDIVDDERHIKDGVESLDANITSIEKQVDNQGKGVTGLENDMDTIQQSLNLATGDTALLKGEVSSLKYKSSSVKENARKIDYLDSAIESMRSEIDSDWSQLDNLMSWPAGRFALLQPKSGCPVDLTFFGGNTKYWQIHTESSSNTINRNAHSDAFLPWTLSTVNGNNFATLKFCEANGILNTGSWPSGSYCINRLFGFSCPSGFREGEIQLDVEDTSPIIEYTSGSVVGGHSILFCCKSSGDVSTSIVLPTQSPFLLYRRGGQCQQVRGMNVALQTIVIDTEDDVNGDHKVDNWPDVDMHQSGTVLQHYLHMDFVVVGNLDTGDDDYDDDDDDNGEDDYDDDDDDDDGDDVDGGGGGYGECYEEKK</sequence>
<proteinExistence type="predicted"/>
<feature type="domain" description="Apextrin C-terminal" evidence="2">
    <location>
        <begin position="264"/>
        <end position="458"/>
    </location>
</feature>
<reference evidence="3 4" key="1">
    <citation type="journal article" date="2021" name="Elife">
        <title>Chloroplast acquisition without the gene transfer in kleptoplastic sea slugs, Plakobranchus ocellatus.</title>
        <authorList>
            <person name="Maeda T."/>
            <person name="Takahashi S."/>
            <person name="Yoshida T."/>
            <person name="Shimamura S."/>
            <person name="Takaki Y."/>
            <person name="Nagai Y."/>
            <person name="Toyoda A."/>
            <person name="Suzuki Y."/>
            <person name="Arimoto A."/>
            <person name="Ishii H."/>
            <person name="Satoh N."/>
            <person name="Nishiyama T."/>
            <person name="Hasebe M."/>
            <person name="Maruyama T."/>
            <person name="Minagawa J."/>
            <person name="Obokata J."/>
            <person name="Shigenobu S."/>
        </authorList>
    </citation>
    <scope>NUCLEOTIDE SEQUENCE [LARGE SCALE GENOMIC DNA]</scope>
</reference>
<evidence type="ECO:0000259" key="2">
    <source>
        <dbReference type="Pfam" id="PF16977"/>
    </source>
</evidence>
<evidence type="ECO:0000313" key="3">
    <source>
        <dbReference type="EMBL" id="GFS27583.1"/>
    </source>
</evidence>
<gene>
    <name evidence="3" type="ORF">ElyMa_005283800</name>
</gene>
<protein>
    <submittedName>
        <fullName evidence="3">Apextrin-like protein</fullName>
    </submittedName>
</protein>
<dbReference type="AlphaFoldDB" id="A0AAV4JZZ4"/>
<accession>A0AAV4JZZ4</accession>
<dbReference type="EMBL" id="BMAT01010543">
    <property type="protein sequence ID" value="GFS27583.1"/>
    <property type="molecule type" value="Genomic_DNA"/>
</dbReference>
<comment type="caution">
    <text evidence="3">The sequence shown here is derived from an EMBL/GenBank/DDBJ whole genome shotgun (WGS) entry which is preliminary data.</text>
</comment>
<feature type="region of interest" description="Disordered" evidence="1">
    <location>
        <begin position="479"/>
        <end position="523"/>
    </location>
</feature>
<name>A0AAV4JZZ4_9GAST</name>
<evidence type="ECO:0000313" key="4">
    <source>
        <dbReference type="Proteomes" id="UP000762676"/>
    </source>
</evidence>
<dbReference type="PANTHER" id="PTHR19324">
    <property type="entry name" value="PERFORIN-LIKE PROTEIN 1"/>
    <property type="match status" value="1"/>
</dbReference>
<dbReference type="Pfam" id="PF16977">
    <property type="entry name" value="ApeC"/>
    <property type="match status" value="1"/>
</dbReference>
<feature type="compositionally biased region" description="Acidic residues" evidence="1">
    <location>
        <begin position="479"/>
        <end position="509"/>
    </location>
</feature>
<dbReference type="Proteomes" id="UP000762676">
    <property type="component" value="Unassembled WGS sequence"/>
</dbReference>
<dbReference type="PANTHER" id="PTHR19324:SF33">
    <property type="entry name" value="MUCIN-5AC"/>
    <property type="match status" value="1"/>
</dbReference>
<evidence type="ECO:0000256" key="1">
    <source>
        <dbReference type="SAM" id="MobiDB-lite"/>
    </source>
</evidence>
<dbReference type="InterPro" id="IPR031569">
    <property type="entry name" value="ApeC"/>
</dbReference>
<dbReference type="Gene3D" id="1.20.5.340">
    <property type="match status" value="1"/>
</dbReference>
<organism evidence="3 4">
    <name type="scientific">Elysia marginata</name>
    <dbReference type="NCBI Taxonomy" id="1093978"/>
    <lineage>
        <taxon>Eukaryota</taxon>
        <taxon>Metazoa</taxon>
        <taxon>Spiralia</taxon>
        <taxon>Lophotrochozoa</taxon>
        <taxon>Mollusca</taxon>
        <taxon>Gastropoda</taxon>
        <taxon>Heterobranchia</taxon>
        <taxon>Euthyneura</taxon>
        <taxon>Panpulmonata</taxon>
        <taxon>Sacoglossa</taxon>
        <taxon>Placobranchoidea</taxon>
        <taxon>Plakobranchidae</taxon>
        <taxon>Elysia</taxon>
    </lineage>
</organism>